<dbReference type="Gene3D" id="2.60.130.10">
    <property type="entry name" value="Aromatic compound dioxygenase"/>
    <property type="match status" value="1"/>
</dbReference>
<dbReference type="InterPro" id="IPR050770">
    <property type="entry name" value="Intradiol_RC_Dioxygenase"/>
</dbReference>
<protein>
    <recommendedName>
        <fullName evidence="1">Catechol dioxygenase N-terminal domain-containing protein</fullName>
    </recommendedName>
</protein>
<sequence length="142" mass="15417">MIIHDEHHLTAAVLAESERDGARRVREIIQALVRHLPDFAREVRPAEEECDTALGIMTRLGRLTTPSHNEVRLMAGSLSLSTLVALMNNGESIVRSPAEGPPLFFTGRIVNTDGNAVTGADVDAWHASLAGLCENQDPEQAE</sequence>
<reference evidence="2 3" key="1">
    <citation type="submission" date="2022-10" db="EMBL/GenBank/DDBJ databases">
        <title>The complete genomes of actinobacterial strains from the NBC collection.</title>
        <authorList>
            <person name="Joergensen T.S."/>
            <person name="Alvarez Arevalo M."/>
            <person name="Sterndorff E.B."/>
            <person name="Faurdal D."/>
            <person name="Vuksanovic O."/>
            <person name="Mourched A.-S."/>
            <person name="Charusanti P."/>
            <person name="Shaw S."/>
            <person name="Blin K."/>
            <person name="Weber T."/>
        </authorList>
    </citation>
    <scope>NUCLEOTIDE SEQUENCE [LARGE SCALE GENOMIC DNA]</scope>
    <source>
        <strain evidence="2 3">NBC 01752</strain>
    </source>
</reference>
<evidence type="ECO:0000313" key="2">
    <source>
        <dbReference type="EMBL" id="WSD21067.1"/>
    </source>
</evidence>
<keyword evidence="3" id="KW-1185">Reference proteome</keyword>
<dbReference type="Proteomes" id="UP001340816">
    <property type="component" value="Chromosome"/>
</dbReference>
<dbReference type="InterPro" id="IPR015889">
    <property type="entry name" value="Intradiol_dOase_core"/>
</dbReference>
<dbReference type="PANTHER" id="PTHR33711:SF7">
    <property type="entry name" value="INTRADIOL RING-CLEAVAGE DIOXYGENASES DOMAIN-CONTAINING PROTEIN-RELATED"/>
    <property type="match status" value="1"/>
</dbReference>
<evidence type="ECO:0000259" key="1">
    <source>
        <dbReference type="Pfam" id="PF04444"/>
    </source>
</evidence>
<dbReference type="InterPro" id="IPR007535">
    <property type="entry name" value="Catechol_dOase_N"/>
</dbReference>
<evidence type="ECO:0000313" key="3">
    <source>
        <dbReference type="Proteomes" id="UP001340816"/>
    </source>
</evidence>
<gene>
    <name evidence="2" type="ORF">OHB35_51860</name>
</gene>
<dbReference type="Pfam" id="PF04444">
    <property type="entry name" value="Dioxygenase_N"/>
    <property type="match status" value="1"/>
</dbReference>
<organism evidence="2 3">
    <name type="scientific">Streptomyces phaeochromogenes</name>
    <dbReference type="NCBI Taxonomy" id="1923"/>
    <lineage>
        <taxon>Bacteria</taxon>
        <taxon>Bacillati</taxon>
        <taxon>Actinomycetota</taxon>
        <taxon>Actinomycetes</taxon>
        <taxon>Kitasatosporales</taxon>
        <taxon>Streptomycetaceae</taxon>
        <taxon>Streptomyces</taxon>
        <taxon>Streptomyces phaeochromogenes group</taxon>
    </lineage>
</organism>
<dbReference type="SUPFAM" id="SSF49482">
    <property type="entry name" value="Aromatic compound dioxygenase"/>
    <property type="match status" value="1"/>
</dbReference>
<proteinExistence type="predicted"/>
<name>A0ABZ1HR36_STRPH</name>
<dbReference type="EMBL" id="CP109135">
    <property type="protein sequence ID" value="WSD21067.1"/>
    <property type="molecule type" value="Genomic_DNA"/>
</dbReference>
<accession>A0ABZ1HR36</accession>
<dbReference type="PANTHER" id="PTHR33711">
    <property type="entry name" value="DIOXYGENASE, PUTATIVE (AFU_ORTHOLOGUE AFUA_2G02910)-RELATED"/>
    <property type="match status" value="1"/>
</dbReference>
<feature type="domain" description="Catechol dioxygenase N-terminal" evidence="1">
    <location>
        <begin position="23"/>
        <end position="90"/>
    </location>
</feature>
<dbReference type="RefSeq" id="WP_326762623.1">
    <property type="nucleotide sequence ID" value="NZ_CP109135.1"/>
</dbReference>